<evidence type="ECO:0000256" key="3">
    <source>
        <dbReference type="ARBA" id="ARBA00022801"/>
    </source>
</evidence>
<dbReference type="PROSITE" id="PS01196">
    <property type="entry name" value="PEPT_TRNA_HYDROL_2"/>
    <property type="match status" value="1"/>
</dbReference>
<evidence type="ECO:0000256" key="4">
    <source>
        <dbReference type="ARBA" id="ARBA00022884"/>
    </source>
</evidence>
<feature type="site" description="Discriminates between blocked and unblocked aminoacyl-tRNA" evidence="8">
    <location>
        <position position="10"/>
    </location>
</feature>
<evidence type="ECO:0000256" key="5">
    <source>
        <dbReference type="ARBA" id="ARBA00038063"/>
    </source>
</evidence>
<evidence type="ECO:0000256" key="8">
    <source>
        <dbReference type="HAMAP-Rule" id="MF_00083"/>
    </source>
</evidence>
<dbReference type="FunFam" id="3.40.50.1470:FF:000001">
    <property type="entry name" value="Peptidyl-tRNA hydrolase"/>
    <property type="match status" value="1"/>
</dbReference>
<dbReference type="PATRIC" id="fig|1276246.3.peg.1049"/>
<evidence type="ECO:0000256" key="1">
    <source>
        <dbReference type="ARBA" id="ARBA00013260"/>
    </source>
</evidence>
<evidence type="ECO:0000256" key="9">
    <source>
        <dbReference type="RuleBase" id="RU000673"/>
    </source>
</evidence>
<dbReference type="PANTHER" id="PTHR17224:SF1">
    <property type="entry name" value="PEPTIDYL-TRNA HYDROLASE"/>
    <property type="match status" value="1"/>
</dbReference>
<protein>
    <recommendedName>
        <fullName evidence="7 8">Peptidyl-tRNA hydrolase</fullName>
        <shortName evidence="8">Pth</shortName>
        <ecNumber evidence="1 8">3.1.1.29</ecNumber>
    </recommendedName>
</protein>
<evidence type="ECO:0000256" key="7">
    <source>
        <dbReference type="ARBA" id="ARBA00050038"/>
    </source>
</evidence>
<feature type="active site" description="Proton acceptor" evidence="8">
    <location>
        <position position="20"/>
    </location>
</feature>
<dbReference type="HAMAP" id="MF_00083">
    <property type="entry name" value="Pept_tRNA_hydro_bact"/>
    <property type="match status" value="1"/>
</dbReference>
<comment type="catalytic activity">
    <reaction evidence="6 8 9">
        <text>an N-acyl-L-alpha-aminoacyl-tRNA + H2O = an N-acyl-L-amino acid + a tRNA + H(+)</text>
        <dbReference type="Rhea" id="RHEA:54448"/>
        <dbReference type="Rhea" id="RHEA-COMP:10123"/>
        <dbReference type="Rhea" id="RHEA-COMP:13883"/>
        <dbReference type="ChEBI" id="CHEBI:15377"/>
        <dbReference type="ChEBI" id="CHEBI:15378"/>
        <dbReference type="ChEBI" id="CHEBI:59874"/>
        <dbReference type="ChEBI" id="CHEBI:78442"/>
        <dbReference type="ChEBI" id="CHEBI:138191"/>
        <dbReference type="EC" id="3.1.1.29"/>
    </reaction>
</comment>
<keyword evidence="4 8" id="KW-0694">RNA-binding</keyword>
<dbReference type="EC" id="3.1.1.29" evidence="1 8"/>
<dbReference type="InterPro" id="IPR036416">
    <property type="entry name" value="Pept_tRNA_hydro_sf"/>
</dbReference>
<comment type="similarity">
    <text evidence="5 8 10">Belongs to the PTH family.</text>
</comment>
<dbReference type="OrthoDB" id="9800507at2"/>
<name>W6A8A4_9MOLU</name>
<evidence type="ECO:0000256" key="2">
    <source>
        <dbReference type="ARBA" id="ARBA00022555"/>
    </source>
</evidence>
<evidence type="ECO:0000256" key="10">
    <source>
        <dbReference type="RuleBase" id="RU004320"/>
    </source>
</evidence>
<evidence type="ECO:0000313" key="12">
    <source>
        <dbReference type="Proteomes" id="UP000019267"/>
    </source>
</evidence>
<dbReference type="InterPro" id="IPR018171">
    <property type="entry name" value="Pept_tRNA_hydro_CS"/>
</dbReference>
<dbReference type="GO" id="GO:0005737">
    <property type="term" value="C:cytoplasm"/>
    <property type="evidence" value="ECO:0007669"/>
    <property type="project" value="UniProtKB-SubCell"/>
</dbReference>
<accession>W6A8A4</accession>
<dbReference type="Gene3D" id="3.40.50.1470">
    <property type="entry name" value="Peptidyl-tRNA hydrolase"/>
    <property type="match status" value="1"/>
</dbReference>
<keyword evidence="8" id="KW-0963">Cytoplasm</keyword>
<dbReference type="GO" id="GO:0004045">
    <property type="term" value="F:peptidyl-tRNA hydrolase activity"/>
    <property type="evidence" value="ECO:0007669"/>
    <property type="project" value="UniProtKB-UniRule"/>
</dbReference>
<feature type="binding site" evidence="8">
    <location>
        <position position="67"/>
    </location>
    <ligand>
        <name>tRNA</name>
        <dbReference type="ChEBI" id="CHEBI:17843"/>
    </ligand>
</feature>
<dbReference type="GO" id="GO:0006515">
    <property type="term" value="P:protein quality control for misfolded or incompletely synthesized proteins"/>
    <property type="evidence" value="ECO:0007669"/>
    <property type="project" value="UniProtKB-UniRule"/>
</dbReference>
<gene>
    <name evidence="8 11" type="primary">pth</name>
    <name evidence="11" type="ORF">SCULI_v1c10530</name>
</gene>
<dbReference type="PANTHER" id="PTHR17224">
    <property type="entry name" value="PEPTIDYL-TRNA HYDROLASE"/>
    <property type="match status" value="1"/>
</dbReference>
<dbReference type="NCBIfam" id="TIGR00447">
    <property type="entry name" value="pth"/>
    <property type="match status" value="1"/>
</dbReference>
<proteinExistence type="inferred from homology"/>
<organism evidence="11 12">
    <name type="scientific">Spiroplasma culicicola AES-1</name>
    <dbReference type="NCBI Taxonomy" id="1276246"/>
    <lineage>
        <taxon>Bacteria</taxon>
        <taxon>Bacillati</taxon>
        <taxon>Mycoplasmatota</taxon>
        <taxon>Mollicutes</taxon>
        <taxon>Entomoplasmatales</taxon>
        <taxon>Spiroplasmataceae</taxon>
        <taxon>Spiroplasma</taxon>
    </lineage>
</organism>
<feature type="binding site" evidence="8">
    <location>
        <position position="65"/>
    </location>
    <ligand>
        <name>tRNA</name>
        <dbReference type="ChEBI" id="CHEBI:17843"/>
    </ligand>
</feature>
<dbReference type="EMBL" id="CP006681">
    <property type="protein sequence ID" value="AHI53393.1"/>
    <property type="molecule type" value="Genomic_DNA"/>
</dbReference>
<comment type="function">
    <text evidence="8">Hydrolyzes ribosome-free peptidyl-tRNAs (with 1 or more amino acids incorporated), which drop off the ribosome during protein synthesis, or as a result of ribosome stalling.</text>
</comment>
<dbReference type="KEGG" id="scq:SCULI_v1c10530"/>
<evidence type="ECO:0000313" key="11">
    <source>
        <dbReference type="EMBL" id="AHI53393.1"/>
    </source>
</evidence>
<feature type="binding site" evidence="8">
    <location>
        <position position="113"/>
    </location>
    <ligand>
        <name>tRNA</name>
        <dbReference type="ChEBI" id="CHEBI:17843"/>
    </ligand>
</feature>
<dbReference type="AlphaFoldDB" id="W6A8A4"/>
<dbReference type="GO" id="GO:0072344">
    <property type="term" value="P:rescue of stalled ribosome"/>
    <property type="evidence" value="ECO:0007669"/>
    <property type="project" value="UniProtKB-UniRule"/>
</dbReference>
<comment type="function">
    <text evidence="8">Catalyzes the release of premature peptidyl moieties from peptidyl-tRNA molecules trapped in stalled 50S ribosomal subunits, and thus maintains levels of free tRNAs and 50S ribosomes.</text>
</comment>
<keyword evidence="2 8" id="KW-0820">tRNA-binding</keyword>
<evidence type="ECO:0000256" key="6">
    <source>
        <dbReference type="ARBA" id="ARBA00048707"/>
    </source>
</evidence>
<reference evidence="11 12" key="1">
    <citation type="journal article" date="2014" name="Genome Biol. Evol.">
        <title>Molecular evolution of the substrate utilization strategies and putative virulence factors in mosquito-associated Spiroplasma species.</title>
        <authorList>
            <person name="Chang T.H."/>
            <person name="Lo W.S."/>
            <person name="Ku C."/>
            <person name="Chen L.L."/>
            <person name="Kuo C.H."/>
        </authorList>
    </citation>
    <scope>NUCLEOTIDE SEQUENCE [LARGE SCALE GENOMIC DNA]</scope>
    <source>
        <strain evidence="11">AES-1</strain>
    </source>
</reference>
<dbReference type="CDD" id="cd00462">
    <property type="entry name" value="PTH"/>
    <property type="match status" value="1"/>
</dbReference>
<dbReference type="Pfam" id="PF01195">
    <property type="entry name" value="Pept_tRNA_hydro"/>
    <property type="match status" value="1"/>
</dbReference>
<dbReference type="RefSeq" id="WP_025363615.1">
    <property type="nucleotide sequence ID" value="NZ_CP006681.1"/>
</dbReference>
<keyword evidence="3 8" id="KW-0378">Hydrolase</keyword>
<keyword evidence="12" id="KW-1185">Reference proteome</keyword>
<dbReference type="STRING" id="1276246.SCULI_v1c10530"/>
<dbReference type="HOGENOM" id="CLU_062456_4_1_14"/>
<dbReference type="GO" id="GO:0000049">
    <property type="term" value="F:tRNA binding"/>
    <property type="evidence" value="ECO:0007669"/>
    <property type="project" value="UniProtKB-UniRule"/>
</dbReference>
<dbReference type="PROSITE" id="PS01195">
    <property type="entry name" value="PEPT_TRNA_HYDROL_1"/>
    <property type="match status" value="1"/>
</dbReference>
<comment type="subunit">
    <text evidence="8">Monomer.</text>
</comment>
<dbReference type="SUPFAM" id="SSF53178">
    <property type="entry name" value="Peptidyl-tRNA hydrolase-like"/>
    <property type="match status" value="1"/>
</dbReference>
<feature type="binding site" evidence="8">
    <location>
        <position position="15"/>
    </location>
    <ligand>
        <name>tRNA</name>
        <dbReference type="ChEBI" id="CHEBI:17843"/>
    </ligand>
</feature>
<comment type="subcellular location">
    <subcellularLocation>
        <location evidence="8">Cytoplasm</location>
    </subcellularLocation>
</comment>
<dbReference type="InterPro" id="IPR001328">
    <property type="entry name" value="Pept_tRNA_hydro"/>
</dbReference>
<dbReference type="eggNOG" id="COG0193">
    <property type="taxonomic scope" value="Bacteria"/>
</dbReference>
<sequence length="189" mass="21506">MPKLIIGLGNPGKQYEVTRHNAGFIAIDCLLERYGFQNSKEDLKAQLFFSSINGEKVIFAKPQTFMNLSGQALIAIMNFYKINIKDIIVIYDDKDLPLASARFREKGSAGGHNGIKNIIALLGSDQFNRLRIGIDPPPNKEYKIVDWVLSKMNNNEIESIKQRVNDISDFLKIFVQDSDFKKVMNMFNK</sequence>
<feature type="site" description="Stabilizes the basic form of H active site to accept a proton" evidence="8">
    <location>
        <position position="92"/>
    </location>
</feature>
<dbReference type="Proteomes" id="UP000019267">
    <property type="component" value="Chromosome"/>
</dbReference>